<reference evidence="2" key="1">
    <citation type="journal article" date="2020" name="mSystems">
        <title>Genome- and Community-Level Interaction Insights into Carbon Utilization and Element Cycling Functions of Hydrothermarchaeota in Hydrothermal Sediment.</title>
        <authorList>
            <person name="Zhou Z."/>
            <person name="Liu Y."/>
            <person name="Xu W."/>
            <person name="Pan J."/>
            <person name="Luo Z.H."/>
            <person name="Li M."/>
        </authorList>
    </citation>
    <scope>NUCLEOTIDE SEQUENCE</scope>
    <source>
        <strain evidence="2">SpSt-997</strain>
    </source>
</reference>
<name>A0A8J4H957_9PROT</name>
<evidence type="ECO:0000313" key="2">
    <source>
        <dbReference type="EMBL" id="HGC42152.1"/>
    </source>
</evidence>
<dbReference type="GO" id="GO:0016746">
    <property type="term" value="F:acyltransferase activity"/>
    <property type="evidence" value="ECO:0007669"/>
    <property type="project" value="InterPro"/>
</dbReference>
<dbReference type="Pfam" id="PF13723">
    <property type="entry name" value="Ketoacyl-synt_2"/>
    <property type="match status" value="1"/>
</dbReference>
<sequence length="270" mass="27985">MMRADIRGVGLWGPGLEGWAQGRAVLTEAASFVPCPTDPPPPAILPANERRRAGPAARLALTVAEEALAGSGIAPATLRAVFVSSSGEGALVNSLLTTLAEPRAADQAISPTLFHNSVHNEAAGYWSIAHASRAPADSLAAHDASFANGLLKALAEITVEGEPVLFCLFDAPMPFPLSACRRTDFSFAMALLLAPPALRAACPLARLAGGFIPRPAPLTPPRLPALAALTAGNPAAQSLALLEALARRETRRLTAPLFDGHLALEIAPEI</sequence>
<gene>
    <name evidence="2" type="ORF">ENY07_02860</name>
</gene>
<dbReference type="EMBL" id="DTQM01000054">
    <property type="protein sequence ID" value="HGC42152.1"/>
    <property type="molecule type" value="Genomic_DNA"/>
</dbReference>
<organism evidence="2">
    <name type="scientific">Acidicaldus sp</name>
    <dbReference type="NCBI Taxonomy" id="1872105"/>
    <lineage>
        <taxon>Bacteria</taxon>
        <taxon>Pseudomonadati</taxon>
        <taxon>Pseudomonadota</taxon>
        <taxon>Alphaproteobacteria</taxon>
        <taxon>Acetobacterales</taxon>
        <taxon>Acetobacteraceae</taxon>
        <taxon>Acidicaldus</taxon>
    </lineage>
</organism>
<dbReference type="Gene3D" id="3.40.47.10">
    <property type="match status" value="1"/>
</dbReference>
<feature type="domain" description="Beta-ketoacyl synthase-like N-terminal" evidence="1">
    <location>
        <begin position="34"/>
        <end position="198"/>
    </location>
</feature>
<comment type="caution">
    <text evidence="2">The sequence shown here is derived from an EMBL/GenBank/DDBJ whole genome shotgun (WGS) entry which is preliminary data.</text>
</comment>
<accession>A0A8J4H957</accession>
<evidence type="ECO:0000259" key="1">
    <source>
        <dbReference type="Pfam" id="PF13723"/>
    </source>
</evidence>
<dbReference type="AlphaFoldDB" id="A0A8J4H957"/>
<proteinExistence type="predicted"/>
<dbReference type="InterPro" id="IPR016039">
    <property type="entry name" value="Thiolase-like"/>
</dbReference>
<dbReference type="InterPro" id="IPR014030">
    <property type="entry name" value="Ketoacyl_synth_N"/>
</dbReference>
<protein>
    <recommendedName>
        <fullName evidence="1">Beta-ketoacyl synthase-like N-terminal domain-containing protein</fullName>
    </recommendedName>
</protein>
<dbReference type="SUPFAM" id="SSF53901">
    <property type="entry name" value="Thiolase-like"/>
    <property type="match status" value="1"/>
</dbReference>